<keyword evidence="2" id="KW-1185">Reference proteome</keyword>
<dbReference type="Proteomes" id="UP000822688">
    <property type="component" value="Chromosome V"/>
</dbReference>
<dbReference type="EMBL" id="CM026426">
    <property type="protein sequence ID" value="KAG0571465.1"/>
    <property type="molecule type" value="Genomic_DNA"/>
</dbReference>
<evidence type="ECO:0000313" key="1">
    <source>
        <dbReference type="EMBL" id="KAG0571465.1"/>
    </source>
</evidence>
<protein>
    <submittedName>
        <fullName evidence="1">Uncharacterized protein</fullName>
    </submittedName>
</protein>
<comment type="caution">
    <text evidence="1">The sequence shown here is derived from an EMBL/GenBank/DDBJ whole genome shotgun (WGS) entry which is preliminary data.</text>
</comment>
<gene>
    <name evidence="1" type="ORF">KC19_VG013600</name>
</gene>
<sequence length="119" mass="14117">MSGHLWLTKVRLRSQRGGHTEGTNWHGVDLRHGRHGLYWRHERNWVNWHRGPNRCIYNRSIDSWNNLGNNRSIASLRKCEFYNCCQELWRCHSSGITILTFFKDYLATQEDGIHLSHGT</sequence>
<evidence type="ECO:0000313" key="2">
    <source>
        <dbReference type="Proteomes" id="UP000822688"/>
    </source>
</evidence>
<organism evidence="1 2">
    <name type="scientific">Ceratodon purpureus</name>
    <name type="common">Fire moss</name>
    <name type="synonym">Dicranum purpureum</name>
    <dbReference type="NCBI Taxonomy" id="3225"/>
    <lineage>
        <taxon>Eukaryota</taxon>
        <taxon>Viridiplantae</taxon>
        <taxon>Streptophyta</taxon>
        <taxon>Embryophyta</taxon>
        <taxon>Bryophyta</taxon>
        <taxon>Bryophytina</taxon>
        <taxon>Bryopsida</taxon>
        <taxon>Dicranidae</taxon>
        <taxon>Pseudoditrichales</taxon>
        <taxon>Ditrichaceae</taxon>
        <taxon>Ceratodon</taxon>
    </lineage>
</organism>
<dbReference type="AlphaFoldDB" id="A0A8T0HKZ2"/>
<reference evidence="1" key="1">
    <citation type="submission" date="2020-06" db="EMBL/GenBank/DDBJ databases">
        <title>WGS assembly of Ceratodon purpureus strain R40.</title>
        <authorList>
            <person name="Carey S.B."/>
            <person name="Jenkins J."/>
            <person name="Shu S."/>
            <person name="Lovell J.T."/>
            <person name="Sreedasyam A."/>
            <person name="Maumus F."/>
            <person name="Tiley G.P."/>
            <person name="Fernandez-Pozo N."/>
            <person name="Barry K."/>
            <person name="Chen C."/>
            <person name="Wang M."/>
            <person name="Lipzen A."/>
            <person name="Daum C."/>
            <person name="Saski C.A."/>
            <person name="Payton A.C."/>
            <person name="Mcbreen J.C."/>
            <person name="Conrad R.E."/>
            <person name="Kollar L.M."/>
            <person name="Olsson S."/>
            <person name="Huttunen S."/>
            <person name="Landis J.B."/>
            <person name="Wickett N.J."/>
            <person name="Johnson M.G."/>
            <person name="Rensing S.A."/>
            <person name="Grimwood J."/>
            <person name="Schmutz J."/>
            <person name="Mcdaniel S.F."/>
        </authorList>
    </citation>
    <scope>NUCLEOTIDE SEQUENCE</scope>
    <source>
        <strain evidence="1">R40</strain>
    </source>
</reference>
<proteinExistence type="predicted"/>
<name>A0A8T0HKZ2_CERPU</name>
<accession>A0A8T0HKZ2</accession>